<gene>
    <name evidence="1" type="ORF">GMARGA_LOCUS36898</name>
</gene>
<keyword evidence="2" id="KW-1185">Reference proteome</keyword>
<evidence type="ECO:0000313" key="2">
    <source>
        <dbReference type="Proteomes" id="UP000789901"/>
    </source>
</evidence>
<proteinExistence type="predicted"/>
<sequence>LLYIKDKHTISDQAFNEILKIFNISNISHYQLRKVLGNLVLIEPKLIDICWNSCCAFTGQIANLNTCPICKDLKLQYKNLSRAEDLRYRYEYTSRKEYTSEDSIIEDVFN</sequence>
<reference evidence="1 2" key="1">
    <citation type="submission" date="2021-06" db="EMBL/GenBank/DDBJ databases">
        <authorList>
            <person name="Kallberg Y."/>
            <person name="Tangrot J."/>
            <person name="Rosling A."/>
        </authorList>
    </citation>
    <scope>NUCLEOTIDE SEQUENCE [LARGE SCALE GENOMIC DNA]</scope>
    <source>
        <strain evidence="1 2">120-4 pot B 10/14</strain>
    </source>
</reference>
<protein>
    <submittedName>
        <fullName evidence="1">41281_t:CDS:1</fullName>
    </submittedName>
</protein>
<name>A0ABN7WZ35_GIGMA</name>
<comment type="caution">
    <text evidence="1">The sequence shown here is derived from an EMBL/GenBank/DDBJ whole genome shotgun (WGS) entry which is preliminary data.</text>
</comment>
<feature type="non-terminal residue" evidence="1">
    <location>
        <position position="110"/>
    </location>
</feature>
<organism evidence="1 2">
    <name type="scientific">Gigaspora margarita</name>
    <dbReference type="NCBI Taxonomy" id="4874"/>
    <lineage>
        <taxon>Eukaryota</taxon>
        <taxon>Fungi</taxon>
        <taxon>Fungi incertae sedis</taxon>
        <taxon>Mucoromycota</taxon>
        <taxon>Glomeromycotina</taxon>
        <taxon>Glomeromycetes</taxon>
        <taxon>Diversisporales</taxon>
        <taxon>Gigasporaceae</taxon>
        <taxon>Gigaspora</taxon>
    </lineage>
</organism>
<feature type="non-terminal residue" evidence="1">
    <location>
        <position position="1"/>
    </location>
</feature>
<dbReference type="EMBL" id="CAJVQB010074607">
    <property type="protein sequence ID" value="CAG8844089.1"/>
    <property type="molecule type" value="Genomic_DNA"/>
</dbReference>
<accession>A0ABN7WZ35</accession>
<evidence type="ECO:0000313" key="1">
    <source>
        <dbReference type="EMBL" id="CAG8844089.1"/>
    </source>
</evidence>
<dbReference type="Proteomes" id="UP000789901">
    <property type="component" value="Unassembled WGS sequence"/>
</dbReference>